<feature type="region of interest" description="Disordered" evidence="2">
    <location>
        <begin position="427"/>
        <end position="490"/>
    </location>
</feature>
<evidence type="ECO:0000313" key="3">
    <source>
        <dbReference type="EMBL" id="EEF60001.1"/>
    </source>
</evidence>
<dbReference type="OrthoDB" id="274366at2"/>
<dbReference type="STRING" id="320771.Cflav_PD3060"/>
<reference evidence="3 4" key="1">
    <citation type="journal article" date="2011" name="J. Bacteriol.">
        <title>Genome sequence of 'Pedosphaera parvula' Ellin514, an aerobic Verrucomicrobial isolate from pasture soil.</title>
        <authorList>
            <person name="Kant R."/>
            <person name="van Passel M.W."/>
            <person name="Sangwan P."/>
            <person name="Palva A."/>
            <person name="Lucas S."/>
            <person name="Copeland A."/>
            <person name="Lapidus A."/>
            <person name="Glavina Del Rio T."/>
            <person name="Dalin E."/>
            <person name="Tice H."/>
            <person name="Bruce D."/>
            <person name="Goodwin L."/>
            <person name="Pitluck S."/>
            <person name="Chertkov O."/>
            <person name="Larimer F.W."/>
            <person name="Land M.L."/>
            <person name="Hauser L."/>
            <person name="Brettin T.S."/>
            <person name="Detter J.C."/>
            <person name="Han S."/>
            <person name="de Vos W.M."/>
            <person name="Janssen P.H."/>
            <person name="Smidt H."/>
        </authorList>
    </citation>
    <scope>NUCLEOTIDE SEQUENCE [LARGE SCALE GENOMIC DNA]</scope>
    <source>
        <strain evidence="3 4">Ellin514</strain>
    </source>
</reference>
<dbReference type="Proteomes" id="UP000003688">
    <property type="component" value="Unassembled WGS sequence"/>
</dbReference>
<evidence type="ECO:0000313" key="4">
    <source>
        <dbReference type="Proteomes" id="UP000003688"/>
    </source>
</evidence>
<sequence>MIRGTDLIEKLSDQMQGYYQGAAEEQQQIAALEQQVAALTLKRTNLFLSFAEHEIATDDTKSLVRVLGDSALKVQELVAHRRERLNGIDAETQQKSQILEAAKITLKASEERRIKAVEVEKAAFAEAEKLADADNAVSDLAKKLAPVCARRAIVERRLADAKKNWEDKKQAYDKDAVFSYLRKQVESAKPGTPPGLVAKVDGWLAQKTGFSESIGHYNDLKELPALLTGLLEKVKAEEGALQAQYSQIRSQIIKDYKPRAEAEAVSLKAKEELKQAVAERDKVLAELQNLNSEHQMLLSQKDPDFVNARKLLADAVQQFGSISSSLPEMRQVQMEAKSIGEEIDRLRSNAAGHKTRLQQLNEWTQRTAELKGNVEERNWNRRKVWFSDDYASDNYIQQSIVNNFSLMALMALWENNHTVERETVQSYRNDGGWGSPGFGGSSHSSSSNSDWSSAASSGGSSSSSDSGSWSTSSSTDSSSSSGSWSTTDSV</sequence>
<evidence type="ECO:0000256" key="1">
    <source>
        <dbReference type="SAM" id="Coils"/>
    </source>
</evidence>
<organism evidence="3 4">
    <name type="scientific">Pedosphaera parvula (strain Ellin514)</name>
    <dbReference type="NCBI Taxonomy" id="320771"/>
    <lineage>
        <taxon>Bacteria</taxon>
        <taxon>Pseudomonadati</taxon>
        <taxon>Verrucomicrobiota</taxon>
        <taxon>Pedosphaerae</taxon>
        <taxon>Pedosphaerales</taxon>
        <taxon>Pedosphaeraceae</taxon>
        <taxon>Pedosphaera</taxon>
    </lineage>
</organism>
<gene>
    <name evidence="3" type="ORF">Cflav_PD3060</name>
</gene>
<comment type="caution">
    <text evidence="3">The sequence shown here is derived from an EMBL/GenBank/DDBJ whole genome shotgun (WGS) entry which is preliminary data.</text>
</comment>
<feature type="compositionally biased region" description="Gly residues" evidence="2">
    <location>
        <begin position="431"/>
        <end position="440"/>
    </location>
</feature>
<name>B9XJE0_PEDPL</name>
<keyword evidence="4" id="KW-1185">Reference proteome</keyword>
<accession>B9XJE0</accession>
<feature type="coiled-coil region" evidence="1">
    <location>
        <begin position="259"/>
        <end position="300"/>
    </location>
</feature>
<feature type="compositionally biased region" description="Low complexity" evidence="2">
    <location>
        <begin position="441"/>
        <end position="490"/>
    </location>
</feature>
<proteinExistence type="predicted"/>
<evidence type="ECO:0000256" key="2">
    <source>
        <dbReference type="SAM" id="MobiDB-lite"/>
    </source>
</evidence>
<keyword evidence="1" id="KW-0175">Coiled coil</keyword>
<dbReference type="RefSeq" id="WP_007415933.1">
    <property type="nucleotide sequence ID" value="NZ_ABOX02000021.1"/>
</dbReference>
<feature type="coiled-coil region" evidence="1">
    <location>
        <begin position="15"/>
        <end position="42"/>
    </location>
</feature>
<protein>
    <submittedName>
        <fullName evidence="3">Uncharacterized protein</fullName>
    </submittedName>
</protein>
<dbReference type="EMBL" id="ABOX02000021">
    <property type="protein sequence ID" value="EEF60001.1"/>
    <property type="molecule type" value="Genomic_DNA"/>
</dbReference>
<dbReference type="AlphaFoldDB" id="B9XJE0"/>